<dbReference type="RefSeq" id="WP_155970093.1">
    <property type="nucleotide sequence ID" value="NZ_LT828648.1"/>
</dbReference>
<feature type="region of interest" description="Disordered" evidence="1">
    <location>
        <begin position="159"/>
        <end position="190"/>
    </location>
</feature>
<dbReference type="AlphaFoldDB" id="A0A1W1I638"/>
<dbReference type="Pfam" id="PF18742">
    <property type="entry name" value="DpnII-MboI"/>
    <property type="match status" value="1"/>
</dbReference>
<feature type="compositionally biased region" description="Polar residues" evidence="1">
    <location>
        <begin position="122"/>
        <end position="134"/>
    </location>
</feature>
<evidence type="ECO:0000313" key="3">
    <source>
        <dbReference type="Proteomes" id="UP000192042"/>
    </source>
</evidence>
<dbReference type="EMBL" id="LT828648">
    <property type="protein sequence ID" value="SLM48476.1"/>
    <property type="molecule type" value="Genomic_DNA"/>
</dbReference>
<accession>A0A1W1I638</accession>
<name>A0A1W1I638_9BACT</name>
<dbReference type="Proteomes" id="UP000192042">
    <property type="component" value="Chromosome I"/>
</dbReference>
<proteinExistence type="predicted"/>
<gene>
    <name evidence="2" type="ORF">NSJP_2304</name>
</gene>
<dbReference type="STRING" id="1325564.NSJP_2304"/>
<feature type="region of interest" description="Disordered" evidence="1">
    <location>
        <begin position="94"/>
        <end position="144"/>
    </location>
</feature>
<organism evidence="2 3">
    <name type="scientific">Nitrospira japonica</name>
    <dbReference type="NCBI Taxonomy" id="1325564"/>
    <lineage>
        <taxon>Bacteria</taxon>
        <taxon>Pseudomonadati</taxon>
        <taxon>Nitrospirota</taxon>
        <taxon>Nitrospiria</taxon>
        <taxon>Nitrospirales</taxon>
        <taxon>Nitrospiraceae</taxon>
        <taxon>Nitrospira</taxon>
    </lineage>
</organism>
<feature type="compositionally biased region" description="Pro residues" evidence="1">
    <location>
        <begin position="97"/>
        <end position="111"/>
    </location>
</feature>
<evidence type="ECO:0000313" key="2">
    <source>
        <dbReference type="EMBL" id="SLM48476.1"/>
    </source>
</evidence>
<reference evidence="2 3" key="1">
    <citation type="submission" date="2017-03" db="EMBL/GenBank/DDBJ databases">
        <authorList>
            <person name="Afonso C.L."/>
            <person name="Miller P.J."/>
            <person name="Scott M.A."/>
            <person name="Spackman E."/>
            <person name="Goraichik I."/>
            <person name="Dimitrov K.M."/>
            <person name="Suarez D.L."/>
            <person name="Swayne D.E."/>
        </authorList>
    </citation>
    <scope>NUCLEOTIDE SEQUENCE [LARGE SCALE GENOMIC DNA]</scope>
    <source>
        <strain evidence="2">Genome sequencing of Nitrospira japonica strain NJ11</strain>
    </source>
</reference>
<sequence>MLEDIAQGIERLQSFIPQIEDLGRDGFPYLEGARARTELQLKECIKKTFGDKSPEFQAYRQHRLSVETPADTKQTVALLKSLIGALEDKKLELQGLKPPPVVETPPPPPATAPTAPRPSLTLVPSTTPSAQVTITPAAPVLPPPITMSVALTTNLDMTRQQAAPEPPPSMPAAPQSPAAPPTGSPQTPANQHNAAILTAVYPPSTPAPSLSAPLAVSAPKPVTLNQAVAPVPPQPSLQETQPMTPTVAPLPAPASMPTPSVAPETKLAAPDLIPPGATPVSTVPKALFSESSPASKPTSSASGEPGADPLEMVKSLCKRFHMIVRQLRLRGEYRATLNVEDELDAQDLLHALLRVSFDDIETSEWVPDYANGTPRVRFLLNDGRLAVIVKKTRSGLNTRDLMEQLRADIEHCRTLKGCSTLLYFVYDPEGRIGNPRGLETDLISISDQLTVDVYVAPK</sequence>
<protein>
    <submittedName>
        <fullName evidence="2">Uncharacterized protein</fullName>
    </submittedName>
</protein>
<dbReference type="OrthoDB" id="2678579at2"/>
<feature type="region of interest" description="Disordered" evidence="1">
    <location>
        <begin position="288"/>
        <end position="308"/>
    </location>
</feature>
<evidence type="ECO:0000256" key="1">
    <source>
        <dbReference type="SAM" id="MobiDB-lite"/>
    </source>
</evidence>
<feature type="compositionally biased region" description="Low complexity" evidence="1">
    <location>
        <begin position="289"/>
        <end position="302"/>
    </location>
</feature>
<dbReference type="KEGG" id="nja:NSJP_2304"/>
<keyword evidence="3" id="KW-1185">Reference proteome</keyword>